<dbReference type="Proteomes" id="UP000020077">
    <property type="component" value="Unassembled WGS sequence"/>
</dbReference>
<evidence type="ECO:0000313" key="1">
    <source>
        <dbReference type="EMBL" id="KFB73177.1"/>
    </source>
</evidence>
<comment type="caution">
    <text evidence="1">The sequence shown here is derived from an EMBL/GenBank/DDBJ whole genome shotgun (WGS) entry which is preliminary data.</text>
</comment>
<protein>
    <submittedName>
        <fullName evidence="1">Uncharacterized protein</fullName>
    </submittedName>
</protein>
<gene>
    <name evidence="1" type="ORF">AW09_001569</name>
</gene>
<sequence>MVEGKLRKFPGHLDVALDHRQLVFSEVSANQLGEQRRGRRGDLRHLDQRPIAGGQCCCERCRGEENRVVPGHHDADGAKRLMTHFRPARLKPQRNRTRLWLHPAPQVAARMADRFVTRKKLEQACFGSRTMAEIAAYRVGDRLLVVEQQPIECQQAAIAQGPIRMWIAACRRLQKGKAPCQGIGMRHLPLLSRVLSDHSLSSASDTR</sequence>
<reference evidence="1 2" key="1">
    <citation type="submission" date="2014-02" db="EMBL/GenBank/DDBJ databases">
        <title>Expanding our view of genomic diversity in Candidatus Accumulibacter clades.</title>
        <authorList>
            <person name="Skennerton C.T."/>
            <person name="Barr J.J."/>
            <person name="Slater F.R."/>
            <person name="Bond P.L."/>
            <person name="Tyson G.W."/>
        </authorList>
    </citation>
    <scope>NUCLEOTIDE SEQUENCE [LARGE SCALE GENOMIC DNA]</scope>
    <source>
        <strain evidence="2">BA-91</strain>
    </source>
</reference>
<dbReference type="AlphaFoldDB" id="A0A080LWN1"/>
<organism evidence="1 2">
    <name type="scientific">Candidatus Accumulibacter phosphatis</name>
    <dbReference type="NCBI Taxonomy" id="327160"/>
    <lineage>
        <taxon>Bacteria</taxon>
        <taxon>Pseudomonadati</taxon>
        <taxon>Pseudomonadota</taxon>
        <taxon>Betaproteobacteria</taxon>
        <taxon>Candidatus Accumulibacter</taxon>
    </lineage>
</organism>
<dbReference type="EMBL" id="JDVG02000270">
    <property type="protein sequence ID" value="KFB73177.1"/>
    <property type="molecule type" value="Genomic_DNA"/>
</dbReference>
<proteinExistence type="predicted"/>
<accession>A0A080LWN1</accession>
<evidence type="ECO:0000313" key="2">
    <source>
        <dbReference type="Proteomes" id="UP000020077"/>
    </source>
</evidence>
<name>A0A080LWN1_9PROT</name>